<feature type="domain" description="Alpha-D-phosphohexomutase alpha/beta/alpha" evidence="6">
    <location>
        <begin position="12"/>
        <end position="154"/>
    </location>
</feature>
<keyword evidence="3" id="KW-0963">Cytoplasm</keyword>
<evidence type="ECO:0000256" key="4">
    <source>
        <dbReference type="ARBA" id="ARBA00022553"/>
    </source>
</evidence>
<dbReference type="PANTHER" id="PTHR22573:SF60">
    <property type="entry name" value="PHOSPHOGLUCOMUTASE-1"/>
    <property type="match status" value="1"/>
</dbReference>
<dbReference type="CDD" id="cd03085">
    <property type="entry name" value="PGM1"/>
    <property type="match status" value="1"/>
</dbReference>
<dbReference type="SUPFAM" id="SSF53738">
    <property type="entry name" value="Phosphoglucomutase, first 3 domains"/>
    <property type="match status" value="3"/>
</dbReference>
<proteinExistence type="inferred from homology"/>
<dbReference type="Gene3D" id="3.30.310.50">
    <property type="entry name" value="Alpha-D-phosphohexomutase, C-terminal domain"/>
    <property type="match status" value="1"/>
</dbReference>
<protein>
    <recommendedName>
        <fullName evidence="11">Phosphoglucomutase 1</fullName>
    </recommendedName>
</protein>
<keyword evidence="5" id="KW-0479">Metal-binding</keyword>
<feature type="domain" description="Alpha-D-phosphohexomutase alpha/beta/alpha" evidence="7">
    <location>
        <begin position="191"/>
        <end position="295"/>
    </location>
</feature>
<dbReference type="GeneTree" id="ENSGT00940000155542"/>
<dbReference type="PANTHER" id="PTHR22573">
    <property type="entry name" value="PHOSPHOHEXOMUTASE FAMILY MEMBER"/>
    <property type="match status" value="1"/>
</dbReference>
<keyword evidence="5" id="KW-0460">Magnesium</keyword>
<evidence type="ECO:0000256" key="5">
    <source>
        <dbReference type="RuleBase" id="RU004326"/>
    </source>
</evidence>
<dbReference type="GO" id="GO:0000287">
    <property type="term" value="F:magnesium ion binding"/>
    <property type="evidence" value="ECO:0007669"/>
    <property type="project" value="InterPro"/>
</dbReference>
<dbReference type="InterPro" id="IPR005845">
    <property type="entry name" value="A-D-PHexomutase_a/b/a-II"/>
</dbReference>
<dbReference type="GO" id="GO:0005829">
    <property type="term" value="C:cytosol"/>
    <property type="evidence" value="ECO:0007669"/>
    <property type="project" value="TreeGrafter"/>
</dbReference>
<dbReference type="GO" id="GO:0004614">
    <property type="term" value="F:phosphoglucomutase activity"/>
    <property type="evidence" value="ECO:0007669"/>
    <property type="project" value="InterPro"/>
</dbReference>
<dbReference type="InterPro" id="IPR016066">
    <property type="entry name" value="A-D-PHexomutase_CS"/>
</dbReference>
<organism evidence="9 10">
    <name type="scientific">Denticeps clupeoides</name>
    <name type="common">denticle herring</name>
    <dbReference type="NCBI Taxonomy" id="299321"/>
    <lineage>
        <taxon>Eukaryota</taxon>
        <taxon>Metazoa</taxon>
        <taxon>Chordata</taxon>
        <taxon>Craniata</taxon>
        <taxon>Vertebrata</taxon>
        <taxon>Euteleostomi</taxon>
        <taxon>Actinopterygii</taxon>
        <taxon>Neopterygii</taxon>
        <taxon>Teleostei</taxon>
        <taxon>Clupei</taxon>
        <taxon>Clupeiformes</taxon>
        <taxon>Denticipitoidei</taxon>
        <taxon>Denticipitidae</taxon>
        <taxon>Denticeps</taxon>
    </lineage>
</organism>
<dbReference type="InterPro" id="IPR005844">
    <property type="entry name" value="A-D-PHexomutase_a/b/a-I"/>
</dbReference>
<dbReference type="Pfam" id="PF02880">
    <property type="entry name" value="PGM_PMM_III"/>
    <property type="match status" value="1"/>
</dbReference>
<dbReference type="Proteomes" id="UP000694580">
    <property type="component" value="Chromosome 13"/>
</dbReference>
<dbReference type="Ensembl" id="ENSDCDT00010046354.1">
    <property type="protein sequence ID" value="ENSDCDP00010036867.1"/>
    <property type="gene ID" value="ENSDCDG00010024040.1"/>
</dbReference>
<reference evidence="9 10" key="1">
    <citation type="submission" date="2020-06" db="EMBL/GenBank/DDBJ databases">
        <authorList>
            <consortium name="Wellcome Sanger Institute Data Sharing"/>
        </authorList>
    </citation>
    <scope>NUCLEOTIDE SEQUENCE [LARGE SCALE GENOMIC DNA]</scope>
</reference>
<dbReference type="Gene3D" id="3.40.120.10">
    <property type="entry name" value="Alpha-D-Glucose-1,6-Bisphosphate, subunit A, domain 3"/>
    <property type="match status" value="3"/>
</dbReference>
<feature type="domain" description="Alpha-D-phosphohexomutase alpha/beta/alpha" evidence="8">
    <location>
        <begin position="322"/>
        <end position="416"/>
    </location>
</feature>
<keyword evidence="10" id="KW-1185">Reference proteome</keyword>
<dbReference type="GO" id="GO:0005975">
    <property type="term" value="P:carbohydrate metabolic process"/>
    <property type="evidence" value="ECO:0007669"/>
    <property type="project" value="InterPro"/>
</dbReference>
<dbReference type="Pfam" id="PF02878">
    <property type="entry name" value="PGM_PMM_I"/>
    <property type="match status" value="1"/>
</dbReference>
<evidence type="ECO:0008006" key="11">
    <source>
        <dbReference type="Google" id="ProtNLM"/>
    </source>
</evidence>
<dbReference type="Pfam" id="PF24947">
    <property type="entry name" value="PGM1_C_vert_fung"/>
    <property type="match status" value="1"/>
</dbReference>
<dbReference type="InterPro" id="IPR016055">
    <property type="entry name" value="A-D-PHexomutase_a/b/a-I/II/III"/>
</dbReference>
<evidence type="ECO:0000256" key="1">
    <source>
        <dbReference type="ARBA" id="ARBA00004496"/>
    </source>
</evidence>
<dbReference type="InterPro" id="IPR005846">
    <property type="entry name" value="A-D-PHexomutase_a/b/a-III"/>
</dbReference>
<dbReference type="FunFam" id="3.40.120.10:FF:000007">
    <property type="entry name" value="Phosphoglucomutase 5"/>
    <property type="match status" value="1"/>
</dbReference>
<dbReference type="InterPro" id="IPR036900">
    <property type="entry name" value="A-D-PHexomutase_C_sf"/>
</dbReference>
<dbReference type="FunFam" id="3.40.120.10:FF:000005">
    <property type="entry name" value="Phosphoglucomutase 5"/>
    <property type="match status" value="1"/>
</dbReference>
<reference evidence="9" key="2">
    <citation type="submission" date="2025-08" db="UniProtKB">
        <authorList>
            <consortium name="Ensembl"/>
        </authorList>
    </citation>
    <scope>IDENTIFICATION</scope>
</reference>
<dbReference type="FunFam" id="3.40.120.10:FF:000004">
    <property type="entry name" value="Phosphoglucomutase 5"/>
    <property type="match status" value="1"/>
</dbReference>
<dbReference type="SUPFAM" id="SSF55957">
    <property type="entry name" value="Phosphoglucomutase, C-terminal domain"/>
    <property type="match status" value="1"/>
</dbReference>
<sequence length="558" mass="60796">WPLVPNPAYTDQKPGTSGLRKRVIVFQQNQNYAENFIQSIISAVEPAARQDGALVVGGDGRFFMKDAIQLIVQIAAANGIGRLVIGQNGIMSTPAVSCVIRKIKAIGGIILTASHNPGGPNGDFGIKFNISSGGPAPEGITDKIFQISKSIEEYHICPDLKVDLSKLGTQTFDVDTFKPFTVEIVDSVDSYAEMLRGIFDFAALKELLSGPNCIHVRLDAMHGVVGPYVKKIVCEELGSPASSAVNCEPKEDFGGHHPDPNLTYAADLVSAMKGGEYDFGAAFDGDGDRNMVLGKHGFFVNPSDSVAVIGANITSIPYFQKTGVKGLARSMPTSGALDNVAKALKMQLYETPTGWKFFGNLMDAGKLSLCGEESFGTGSDHIREKDGLWAVLAWLSILAARKQSVEDIMKDHWQKFGRNFFTRYDYEEVDADAANKMIKDLETRMFDKDFVGQTFTSGDKTYQVEKADNFMYTDPVDSSVSKNQGLRIIFSDGSRIIFRLSGTGSAGATIRLYIDSYEKDPQKIYQDPQVMLAPLVDIALKISQLQEKTGRNAPTVIT</sequence>
<dbReference type="PRINTS" id="PR00509">
    <property type="entry name" value="PGMPMM"/>
</dbReference>
<evidence type="ECO:0000256" key="2">
    <source>
        <dbReference type="ARBA" id="ARBA00010231"/>
    </source>
</evidence>
<dbReference type="NCBIfam" id="NF005737">
    <property type="entry name" value="PRK07564.1-1"/>
    <property type="match status" value="1"/>
</dbReference>
<accession>A0AAY4CUE0</accession>
<keyword evidence="4" id="KW-0597">Phosphoprotein</keyword>
<name>A0AAY4CUE0_9TELE</name>
<comment type="similarity">
    <text evidence="2 5">Belongs to the phosphohexose mutase family.</text>
</comment>
<comment type="subcellular location">
    <subcellularLocation>
        <location evidence="1">Cytoplasm</location>
    </subcellularLocation>
</comment>
<dbReference type="FunFam" id="3.30.310.50:FF:000002">
    <property type="entry name" value="Phosphoglucomutase 5"/>
    <property type="match status" value="1"/>
</dbReference>
<reference evidence="9" key="3">
    <citation type="submission" date="2025-09" db="UniProtKB">
        <authorList>
            <consortium name="Ensembl"/>
        </authorList>
    </citation>
    <scope>IDENTIFICATION</scope>
</reference>
<evidence type="ECO:0000259" key="7">
    <source>
        <dbReference type="Pfam" id="PF02879"/>
    </source>
</evidence>
<evidence type="ECO:0000313" key="9">
    <source>
        <dbReference type="Ensembl" id="ENSDCDP00010036867.1"/>
    </source>
</evidence>
<dbReference type="PROSITE" id="PS00710">
    <property type="entry name" value="PGM_PMM"/>
    <property type="match status" value="1"/>
</dbReference>
<evidence type="ECO:0000313" key="10">
    <source>
        <dbReference type="Proteomes" id="UP000694580"/>
    </source>
</evidence>
<dbReference type="InterPro" id="IPR005841">
    <property type="entry name" value="Alpha-D-phosphohexomutase_SF"/>
</dbReference>
<dbReference type="InterPro" id="IPR045244">
    <property type="entry name" value="PGM"/>
</dbReference>
<evidence type="ECO:0000259" key="6">
    <source>
        <dbReference type="Pfam" id="PF02878"/>
    </source>
</evidence>
<dbReference type="Pfam" id="PF02879">
    <property type="entry name" value="PGM_PMM_II"/>
    <property type="match status" value="1"/>
</dbReference>
<evidence type="ECO:0000259" key="8">
    <source>
        <dbReference type="Pfam" id="PF02880"/>
    </source>
</evidence>
<gene>
    <name evidence="9" type="primary">PGM1</name>
</gene>
<dbReference type="AlphaFoldDB" id="A0AAY4CUE0"/>
<evidence type="ECO:0000256" key="3">
    <source>
        <dbReference type="ARBA" id="ARBA00022490"/>
    </source>
</evidence>